<dbReference type="InterPro" id="IPR016024">
    <property type="entry name" value="ARM-type_fold"/>
</dbReference>
<dbReference type="InterPro" id="IPR011989">
    <property type="entry name" value="ARM-like"/>
</dbReference>
<feature type="compositionally biased region" description="Basic and acidic residues" evidence="3">
    <location>
        <begin position="803"/>
        <end position="816"/>
    </location>
</feature>
<gene>
    <name evidence="4" type="ORF">NEDG_02006</name>
</gene>
<dbReference type="GO" id="GO:0008540">
    <property type="term" value="C:proteasome regulatory particle, base subcomplex"/>
    <property type="evidence" value="ECO:0007669"/>
    <property type="project" value="TreeGrafter"/>
</dbReference>
<evidence type="ECO:0000313" key="5">
    <source>
        <dbReference type="Proteomes" id="UP000185944"/>
    </source>
</evidence>
<dbReference type="GO" id="GO:0043161">
    <property type="term" value="P:proteasome-mediated ubiquitin-dependent protein catabolic process"/>
    <property type="evidence" value="ECO:0007669"/>
    <property type="project" value="TreeGrafter"/>
</dbReference>
<dbReference type="GO" id="GO:0034515">
    <property type="term" value="C:proteasome storage granule"/>
    <property type="evidence" value="ECO:0007669"/>
    <property type="project" value="TreeGrafter"/>
</dbReference>
<proteinExistence type="predicted"/>
<evidence type="ECO:0000256" key="2">
    <source>
        <dbReference type="ARBA" id="ARBA00022942"/>
    </source>
</evidence>
<dbReference type="AlphaFoldDB" id="A0A177EES5"/>
<dbReference type="STRING" id="1805483.A0A177EES5"/>
<accession>A0A177EES5</accession>
<evidence type="ECO:0000256" key="1">
    <source>
        <dbReference type="ARBA" id="ARBA00022737"/>
    </source>
</evidence>
<sequence>MEAIALVPTIERLLLQGSSKKKQEGIALIWDHIGVIGSLLSNALPLLKPEEMPEAAEDIHLLSSMIYFYTQRYTECVEQAILSDSAWFVASERHHPSLGLYFKESKNRVLGTYTAQIGSGVEEQLKQFVLKLAGKEEKGNYSLLGLFISTKDHQAIESFLSANRGVLSDDTTLMFIVEGAMREKFYPQLLQTISSVWEGERLESYSQSFFRALCDSYIVTKNEEKLISLLSYLGEKRKEVCLGLAFIVHDKSPILAQKVSSQIKDAQTYSLLKGRFQSEMYQKFLTDKIQTSFALLTDLSKAQSSKLSMNHMALSFCNSIMNCRTANDTYLRKNLEWMRQAKNWSKFVVAASFGCIHSDNEDPFEVLRHYLPQASTKDGEKDDPESGGSLLALGLICLNTPTIADSFLSSFLDAELEGRRSYILHGACLALGLSRLGTGDESTVERFKNILYSDTVIASEAAAYSIGLVGAGHFDAGLASEILTYARGTEHEKISRSVSVGVALTCIGAASSGASEGLSSLLEEMLGDMSPIVRYAGVLSLGSSYVGTGDLSIARRLLSVISTDTSEDVKKGAVFAVGLVLSSQREASHFTGGKAKTSELCKILEPLAQSHSPYVRSGVALTLGMFLAGTGCVKALELIEVLMYDTFPWVRQHASIGAGFLLMQLNVRDDPFYKRIVNHMHGMTRKKSESGAARFGALLGRSIIDACGRNGIFSIYGMSGDLSTRSLCGAILFSQYWYWYPLVPFITLGMRPSLLLAVDTNLNLVEDFSVEIDGPEKPYLITTLLPAEGKKSHKRFKTMPLSTDKKPEEEVPEEKPSQAQEEEAVEEKFHLVKNFSRLTMEQKKRSPLAGSPSVLFFAAHQAPQAPEPSHQAPEPSQAPEAPQNQQ</sequence>
<feature type="region of interest" description="Disordered" evidence="3">
    <location>
        <begin position="841"/>
        <end position="886"/>
    </location>
</feature>
<dbReference type="EMBL" id="LTDL01000028">
    <property type="protein sequence ID" value="OAG30464.1"/>
    <property type="molecule type" value="Genomic_DNA"/>
</dbReference>
<feature type="compositionally biased region" description="Low complexity" evidence="3">
    <location>
        <begin position="871"/>
        <end position="886"/>
    </location>
</feature>
<dbReference type="Gene3D" id="1.25.10.10">
    <property type="entry name" value="Leucine-rich Repeat Variant"/>
    <property type="match status" value="1"/>
</dbReference>
<evidence type="ECO:0000313" key="4">
    <source>
        <dbReference type="EMBL" id="OAG30464.1"/>
    </source>
</evidence>
<name>A0A177EES5_9MICR</name>
<protein>
    <submittedName>
        <fullName evidence="4">26S proteasome regulatory subunit N2</fullName>
    </submittedName>
</protein>
<keyword evidence="2 4" id="KW-0647">Proteasome</keyword>
<dbReference type="OrthoDB" id="2196194at2759"/>
<evidence type="ECO:0000256" key="3">
    <source>
        <dbReference type="SAM" id="MobiDB-lite"/>
    </source>
</evidence>
<dbReference type="PANTHER" id="PTHR10943">
    <property type="entry name" value="26S PROTEASOME NON-ATPASE REGULATORY SUBUNIT"/>
    <property type="match status" value="1"/>
</dbReference>
<dbReference type="GeneID" id="93648356"/>
<keyword evidence="5" id="KW-1185">Reference proteome</keyword>
<organism evidence="4 5">
    <name type="scientific">Nematocida displodere</name>
    <dbReference type="NCBI Taxonomy" id="1805483"/>
    <lineage>
        <taxon>Eukaryota</taxon>
        <taxon>Fungi</taxon>
        <taxon>Fungi incertae sedis</taxon>
        <taxon>Microsporidia</taxon>
        <taxon>Nematocida</taxon>
    </lineage>
</organism>
<dbReference type="GO" id="GO:0005634">
    <property type="term" value="C:nucleus"/>
    <property type="evidence" value="ECO:0007669"/>
    <property type="project" value="TreeGrafter"/>
</dbReference>
<dbReference type="Proteomes" id="UP000185944">
    <property type="component" value="Unassembled WGS sequence"/>
</dbReference>
<keyword evidence="1" id="KW-0677">Repeat</keyword>
<dbReference type="PANTHER" id="PTHR10943:SF2">
    <property type="entry name" value="26S PROTEASOME NON-ATPASE REGULATORY SUBUNIT 1"/>
    <property type="match status" value="1"/>
</dbReference>
<comment type="caution">
    <text evidence="4">The sequence shown here is derived from an EMBL/GenBank/DDBJ whole genome shotgun (WGS) entry which is preliminary data.</text>
</comment>
<reference evidence="4 5" key="1">
    <citation type="submission" date="2016-02" db="EMBL/GenBank/DDBJ databases">
        <title>Discovery of a natural microsporidian pathogen with a broad tissue tropism in Caenorhabditis elegans.</title>
        <authorList>
            <person name="Luallen R.J."/>
            <person name="Reinke A.W."/>
            <person name="Tong L."/>
            <person name="Botts M.R."/>
            <person name="Felix M.-A."/>
            <person name="Troemel E.R."/>
        </authorList>
    </citation>
    <scope>NUCLEOTIDE SEQUENCE [LARGE SCALE GENOMIC DNA]</scope>
    <source>
        <strain evidence="4 5">JUm2807</strain>
    </source>
</reference>
<dbReference type="VEuPathDB" id="MicrosporidiaDB:NEDG_02006"/>
<dbReference type="SUPFAM" id="SSF48371">
    <property type="entry name" value="ARM repeat"/>
    <property type="match status" value="1"/>
</dbReference>
<feature type="region of interest" description="Disordered" evidence="3">
    <location>
        <begin position="792"/>
        <end position="826"/>
    </location>
</feature>
<dbReference type="RefSeq" id="XP_067544721.1">
    <property type="nucleotide sequence ID" value="XM_067689424.1"/>
</dbReference>